<accession>A0A829XDU6</accession>
<dbReference type="EMBL" id="BARJ01000021">
    <property type="protein sequence ID" value="GEM18572.1"/>
    <property type="molecule type" value="Genomic_DNA"/>
</dbReference>
<proteinExistence type="predicted"/>
<dbReference type="EMBL" id="BARJ01000014">
    <property type="protein sequence ID" value="GEM18486.1"/>
    <property type="molecule type" value="Genomic_DNA"/>
</dbReference>
<evidence type="ECO:0000313" key="3">
    <source>
        <dbReference type="EMBL" id="GEM18486.1"/>
    </source>
</evidence>
<feature type="region of interest" description="Disordered" evidence="1">
    <location>
        <begin position="31"/>
        <end position="55"/>
    </location>
</feature>
<gene>
    <name evidence="3" type="ORF">NBRC3293_2983</name>
    <name evidence="4" type="ORF">NBRC3293_3069</name>
</gene>
<feature type="chain" id="PRO_5036239418" evidence="2">
    <location>
        <begin position="29"/>
        <end position="330"/>
    </location>
</feature>
<dbReference type="Proteomes" id="UP000484858">
    <property type="component" value="Unassembled WGS sequence"/>
</dbReference>
<evidence type="ECO:0000313" key="5">
    <source>
        <dbReference type="Proteomes" id="UP000484858"/>
    </source>
</evidence>
<evidence type="ECO:0000256" key="1">
    <source>
        <dbReference type="SAM" id="MobiDB-lite"/>
    </source>
</evidence>
<dbReference type="AlphaFoldDB" id="A0A829XDU6"/>
<sequence>MRIRAMKTRSFSLALLGLMGFMPFTALAQSAAPGPETAPASPPLSAEQQDQQAAEDEAIPLTPEMIRRLGNRLKENQKAREDVATEVAAPTSRPAIRVSFAPGQQTSLIFTTKGYPTAVSFVDRSGAPWPIAWNTTSTSANPDGLKNCSSDGGKGGSPAVQTTGFYTCVPYAGSNTINIEPLSLSPRGGLLVTLKGAIKPISFLLLAGRGTYDDNLTVRVNEDGPNAKQEMGPEAAPGTAEPFMNAMLSGIAPASAVPQSVEGLSPDDVRAWRMGNELYIRTRLALMTPAWDSSERGEDGYTLYAFRQTPYILLSDSGRTVSASLKDMTP</sequence>
<name>A0A829XDU6_GLUOY</name>
<protein>
    <submittedName>
        <fullName evidence="3">DotH/IcmK protein</fullName>
    </submittedName>
</protein>
<comment type="caution">
    <text evidence="3">The sequence shown here is derived from an EMBL/GenBank/DDBJ whole genome shotgun (WGS) entry which is preliminary data.</text>
</comment>
<reference evidence="3 5" key="1">
    <citation type="submission" date="2013-04" db="EMBL/GenBank/DDBJ databases">
        <title>Gluconobacter oxydans NBRC 3293 whole genome sequence.</title>
        <authorList>
            <person name="Matsutani M."/>
            <person name="Yakushi T."/>
            <person name="Matsushita K."/>
        </authorList>
    </citation>
    <scope>NUCLEOTIDE SEQUENCE [LARGE SCALE GENOMIC DNA]</scope>
    <source>
        <strain evidence="3 5">NBRC 3293</strain>
    </source>
</reference>
<evidence type="ECO:0000256" key="2">
    <source>
        <dbReference type="SAM" id="SignalP"/>
    </source>
</evidence>
<feature type="signal peptide" evidence="2">
    <location>
        <begin position="1"/>
        <end position="28"/>
    </location>
</feature>
<keyword evidence="2" id="KW-0732">Signal</keyword>
<evidence type="ECO:0000313" key="4">
    <source>
        <dbReference type="EMBL" id="GEM18572.1"/>
    </source>
</evidence>
<dbReference type="Pfam" id="PF12293">
    <property type="entry name" value="T4BSS_DotH_IcmK"/>
    <property type="match status" value="1"/>
</dbReference>
<organism evidence="3 5">
    <name type="scientific">Gluconobacter oxydans NBRC 3293</name>
    <dbReference type="NCBI Taxonomy" id="1315969"/>
    <lineage>
        <taxon>Bacteria</taxon>
        <taxon>Pseudomonadati</taxon>
        <taxon>Pseudomonadota</taxon>
        <taxon>Alphaproteobacteria</taxon>
        <taxon>Acetobacterales</taxon>
        <taxon>Acetobacteraceae</taxon>
        <taxon>Gluconobacter</taxon>
    </lineage>
</organism>
<dbReference type="InterPro" id="IPR022073">
    <property type="entry name" value="T4BSS_DotH_IcmK"/>
</dbReference>